<protein>
    <submittedName>
        <fullName evidence="1">Uncharacterized protein</fullName>
    </submittedName>
</protein>
<keyword evidence="2" id="KW-1185">Reference proteome</keyword>
<name>A0A8J2LZS2_9BILA</name>
<dbReference type="AlphaFoldDB" id="A0A8J2LZS2"/>
<dbReference type="Proteomes" id="UP000746747">
    <property type="component" value="Unassembled WGS sequence"/>
</dbReference>
<evidence type="ECO:0000313" key="1">
    <source>
        <dbReference type="EMBL" id="CAG9533240.1"/>
    </source>
</evidence>
<comment type="caution">
    <text evidence="1">The sequence shown here is derived from an EMBL/GenBank/DDBJ whole genome shotgun (WGS) entry which is preliminary data.</text>
</comment>
<reference evidence="1" key="1">
    <citation type="submission" date="2021-09" db="EMBL/GenBank/DDBJ databases">
        <authorList>
            <consortium name="Pathogen Informatics"/>
        </authorList>
    </citation>
    <scope>NUCLEOTIDE SEQUENCE</scope>
</reference>
<sequence>MGSVCEGYNRDGAVNYHHLLSSLSPLPSLPIVIITVFNNHPPSYLLIHHHLLHRVSPSMVDLLPPIVLSRYSSHTFII</sequence>
<organism evidence="1 2">
    <name type="scientific">Cercopithifilaria johnstoni</name>
    <dbReference type="NCBI Taxonomy" id="2874296"/>
    <lineage>
        <taxon>Eukaryota</taxon>
        <taxon>Metazoa</taxon>
        <taxon>Ecdysozoa</taxon>
        <taxon>Nematoda</taxon>
        <taxon>Chromadorea</taxon>
        <taxon>Rhabditida</taxon>
        <taxon>Spirurina</taxon>
        <taxon>Spiruromorpha</taxon>
        <taxon>Filarioidea</taxon>
        <taxon>Onchocercidae</taxon>
        <taxon>Cercopithifilaria</taxon>
    </lineage>
</organism>
<gene>
    <name evidence="1" type="ORF">CJOHNSTONI_LOCUS3486</name>
</gene>
<accession>A0A8J2LZS2</accession>
<dbReference type="EMBL" id="CAKAEH010001235">
    <property type="protein sequence ID" value="CAG9533240.1"/>
    <property type="molecule type" value="Genomic_DNA"/>
</dbReference>
<evidence type="ECO:0000313" key="2">
    <source>
        <dbReference type="Proteomes" id="UP000746747"/>
    </source>
</evidence>
<proteinExistence type="predicted"/>